<dbReference type="PANTHER" id="PTHR46734:SF1">
    <property type="entry name" value="TELOMERIC REPEAT-BINDING FACTOR 1"/>
    <property type="match status" value="1"/>
</dbReference>
<dbReference type="InterPro" id="IPR009057">
    <property type="entry name" value="Homeodomain-like_sf"/>
</dbReference>
<gene>
    <name evidence="4" type="ORF">CALCODRAFT_443812</name>
</gene>
<dbReference type="Proteomes" id="UP000076842">
    <property type="component" value="Unassembled WGS sequence"/>
</dbReference>
<dbReference type="PANTHER" id="PTHR46734">
    <property type="entry name" value="TELOMERIC REPEAT-BINDING FACTOR 1 TERF1"/>
    <property type="match status" value="1"/>
</dbReference>
<feature type="compositionally biased region" description="Basic and acidic residues" evidence="2">
    <location>
        <begin position="1"/>
        <end position="10"/>
    </location>
</feature>
<proteinExistence type="predicted"/>
<evidence type="ECO:0000313" key="5">
    <source>
        <dbReference type="Proteomes" id="UP000076842"/>
    </source>
</evidence>
<protein>
    <recommendedName>
        <fullName evidence="3">Myb-like domain-containing protein</fullName>
    </recommendedName>
</protein>
<evidence type="ECO:0000313" key="4">
    <source>
        <dbReference type="EMBL" id="KZT50945.1"/>
    </source>
</evidence>
<organism evidence="4 5">
    <name type="scientific">Calocera cornea HHB12733</name>
    <dbReference type="NCBI Taxonomy" id="1353952"/>
    <lineage>
        <taxon>Eukaryota</taxon>
        <taxon>Fungi</taxon>
        <taxon>Dikarya</taxon>
        <taxon>Basidiomycota</taxon>
        <taxon>Agaricomycotina</taxon>
        <taxon>Dacrymycetes</taxon>
        <taxon>Dacrymycetales</taxon>
        <taxon>Dacrymycetaceae</taxon>
        <taxon>Calocera</taxon>
    </lineage>
</organism>
<keyword evidence="5" id="KW-1185">Reference proteome</keyword>
<dbReference type="AlphaFoldDB" id="A0A165CK74"/>
<dbReference type="Pfam" id="PF00249">
    <property type="entry name" value="Myb_DNA-binding"/>
    <property type="match status" value="1"/>
</dbReference>
<accession>A0A165CK74</accession>
<dbReference type="Gene3D" id="1.10.246.220">
    <property type="match status" value="1"/>
</dbReference>
<evidence type="ECO:0000259" key="3">
    <source>
        <dbReference type="PROSITE" id="PS50090"/>
    </source>
</evidence>
<dbReference type="PROSITE" id="PS50090">
    <property type="entry name" value="MYB_LIKE"/>
    <property type="match status" value="1"/>
</dbReference>
<feature type="domain" description="Myb-like" evidence="3">
    <location>
        <begin position="61"/>
        <end position="116"/>
    </location>
</feature>
<evidence type="ECO:0000256" key="1">
    <source>
        <dbReference type="ARBA" id="ARBA00023242"/>
    </source>
</evidence>
<dbReference type="STRING" id="1353952.A0A165CK74"/>
<name>A0A165CK74_9BASI</name>
<dbReference type="EMBL" id="KV424134">
    <property type="protein sequence ID" value="KZT50945.1"/>
    <property type="molecule type" value="Genomic_DNA"/>
</dbReference>
<dbReference type="InterPro" id="IPR052450">
    <property type="entry name" value="TRBD-Containing_Protein"/>
</dbReference>
<dbReference type="SUPFAM" id="SSF46689">
    <property type="entry name" value="Homeodomain-like"/>
    <property type="match status" value="1"/>
</dbReference>
<reference evidence="4 5" key="1">
    <citation type="journal article" date="2016" name="Mol. Biol. Evol.">
        <title>Comparative Genomics of Early-Diverging Mushroom-Forming Fungi Provides Insights into the Origins of Lignocellulose Decay Capabilities.</title>
        <authorList>
            <person name="Nagy L.G."/>
            <person name="Riley R."/>
            <person name="Tritt A."/>
            <person name="Adam C."/>
            <person name="Daum C."/>
            <person name="Floudas D."/>
            <person name="Sun H."/>
            <person name="Yadav J.S."/>
            <person name="Pangilinan J."/>
            <person name="Larsson K.H."/>
            <person name="Matsuura K."/>
            <person name="Barry K."/>
            <person name="Labutti K."/>
            <person name="Kuo R."/>
            <person name="Ohm R.A."/>
            <person name="Bhattacharya S.S."/>
            <person name="Shirouzu T."/>
            <person name="Yoshinaga Y."/>
            <person name="Martin F.M."/>
            <person name="Grigoriev I.V."/>
            <person name="Hibbett D.S."/>
        </authorList>
    </citation>
    <scope>NUCLEOTIDE SEQUENCE [LARGE SCALE GENOMIC DNA]</scope>
    <source>
        <strain evidence="4 5">HHB12733</strain>
    </source>
</reference>
<dbReference type="CDD" id="cd11660">
    <property type="entry name" value="SANT_TRF"/>
    <property type="match status" value="1"/>
</dbReference>
<evidence type="ECO:0000256" key="2">
    <source>
        <dbReference type="SAM" id="MobiDB-lite"/>
    </source>
</evidence>
<dbReference type="InterPro" id="IPR001005">
    <property type="entry name" value="SANT/Myb"/>
</dbReference>
<dbReference type="InParanoid" id="A0A165CK74"/>
<sequence length="169" mass="18130">MRLLEKDKGKGRAAHSENTSGQGSPARKVFAQALPDGHNVGAGLETPIGEDGSASEDNKPSTKKARKLWTKEETQMLIDGCEAHGVGNWTTILNDSTYSFQSRSATDLKDRYGREMLCAVLSANSCPGSVPTSPKNIANTIRMPRPTSIVQEQVGQPLAVYTALSARSK</sequence>
<keyword evidence="1" id="KW-0539">Nucleus</keyword>
<feature type="region of interest" description="Disordered" evidence="2">
    <location>
        <begin position="1"/>
        <end position="65"/>
    </location>
</feature>
<dbReference type="OrthoDB" id="608866at2759"/>
<dbReference type="SMART" id="SM00717">
    <property type="entry name" value="SANT"/>
    <property type="match status" value="1"/>
</dbReference>